<comment type="caution">
    <text evidence="1">The sequence shown here is derived from an EMBL/GenBank/DDBJ whole genome shotgun (WGS) entry which is preliminary data.</text>
</comment>
<proteinExistence type="predicted"/>
<dbReference type="Proteomes" id="UP001060215">
    <property type="component" value="Chromosome 9"/>
</dbReference>
<accession>A0ACC0GUI6</accession>
<sequence>MVEEQKLRYLQLLLKSKNENSADKYVTAIRLLEQEACRCYAEPISLTVYEMIEMMLLEGCFIIELMQKFEMEFLRDKNDSIFEMNWMVNSLQGDLMLLERQLPFLVLCKVLAMLEVSNQHNRLICLALRFFSLAFSKFKL</sequence>
<evidence type="ECO:0000313" key="1">
    <source>
        <dbReference type="EMBL" id="KAI8004253.1"/>
    </source>
</evidence>
<keyword evidence="2" id="KW-1185">Reference proteome</keyword>
<name>A0ACC0GUI6_9ERIC</name>
<gene>
    <name evidence="1" type="ORF">LOK49_LG08G02325</name>
</gene>
<evidence type="ECO:0000313" key="2">
    <source>
        <dbReference type="Proteomes" id="UP001060215"/>
    </source>
</evidence>
<reference evidence="1 2" key="1">
    <citation type="journal article" date="2022" name="Plant J.">
        <title>Chromosome-level genome of Camellia lanceoleosa provides a valuable resource for understanding genome evolution and self-incompatibility.</title>
        <authorList>
            <person name="Gong W."/>
            <person name="Xiao S."/>
            <person name="Wang L."/>
            <person name="Liao Z."/>
            <person name="Chang Y."/>
            <person name="Mo W."/>
            <person name="Hu G."/>
            <person name="Li W."/>
            <person name="Zhao G."/>
            <person name="Zhu H."/>
            <person name="Hu X."/>
            <person name="Ji K."/>
            <person name="Xiang X."/>
            <person name="Song Q."/>
            <person name="Yuan D."/>
            <person name="Jin S."/>
            <person name="Zhang L."/>
        </authorList>
    </citation>
    <scope>NUCLEOTIDE SEQUENCE [LARGE SCALE GENOMIC DNA]</scope>
    <source>
        <strain evidence="1">SQ_2022a</strain>
    </source>
</reference>
<dbReference type="EMBL" id="CM045766">
    <property type="protein sequence ID" value="KAI8004253.1"/>
    <property type="molecule type" value="Genomic_DNA"/>
</dbReference>
<organism evidence="1 2">
    <name type="scientific">Camellia lanceoleosa</name>
    <dbReference type="NCBI Taxonomy" id="1840588"/>
    <lineage>
        <taxon>Eukaryota</taxon>
        <taxon>Viridiplantae</taxon>
        <taxon>Streptophyta</taxon>
        <taxon>Embryophyta</taxon>
        <taxon>Tracheophyta</taxon>
        <taxon>Spermatophyta</taxon>
        <taxon>Magnoliopsida</taxon>
        <taxon>eudicotyledons</taxon>
        <taxon>Gunneridae</taxon>
        <taxon>Pentapetalae</taxon>
        <taxon>asterids</taxon>
        <taxon>Ericales</taxon>
        <taxon>Theaceae</taxon>
        <taxon>Camellia</taxon>
    </lineage>
</organism>
<protein>
    <submittedName>
        <fullName evidence="1">UPF0481 protein</fullName>
    </submittedName>
</protein>